<evidence type="ECO:0000256" key="1">
    <source>
        <dbReference type="SAM" id="MobiDB-lite"/>
    </source>
</evidence>
<organism evidence="3">
    <name type="scientific">Tetraodon nigroviridis</name>
    <name type="common">Spotted green pufferfish</name>
    <name type="synonym">Chelonodon nigroviridis</name>
    <dbReference type="NCBI Taxonomy" id="99883"/>
    <lineage>
        <taxon>Eukaryota</taxon>
        <taxon>Metazoa</taxon>
        <taxon>Chordata</taxon>
        <taxon>Craniata</taxon>
        <taxon>Vertebrata</taxon>
        <taxon>Euteleostomi</taxon>
        <taxon>Actinopterygii</taxon>
        <taxon>Neopterygii</taxon>
        <taxon>Teleostei</taxon>
        <taxon>Neoteleostei</taxon>
        <taxon>Acanthomorphata</taxon>
        <taxon>Eupercaria</taxon>
        <taxon>Tetraodontiformes</taxon>
        <taxon>Tetradontoidea</taxon>
        <taxon>Tetraodontidae</taxon>
        <taxon>Tetraodon</taxon>
    </lineage>
</organism>
<reference evidence="3" key="2">
    <citation type="submission" date="2004-02" db="EMBL/GenBank/DDBJ databases">
        <authorList>
            <consortium name="Genoscope"/>
            <consortium name="Whitehead Institute Centre for Genome Research"/>
        </authorList>
    </citation>
    <scope>NUCLEOTIDE SEQUENCE</scope>
</reference>
<dbReference type="PANTHER" id="PTHR47272:SF1">
    <property type="entry name" value="PIGGYBAC TRANSPOSABLE ELEMENT-DERIVED PROTEIN 3-LIKE"/>
    <property type="match status" value="1"/>
</dbReference>
<name>Q4SV39_TETNG</name>
<proteinExistence type="predicted"/>
<feature type="non-terminal residue" evidence="3">
    <location>
        <position position="477"/>
    </location>
</feature>
<gene>
    <name evidence="3" type="ORF">GSTENG00012178001</name>
</gene>
<dbReference type="Pfam" id="PF13843">
    <property type="entry name" value="DDE_Tnp_1_7"/>
    <property type="match status" value="1"/>
</dbReference>
<evidence type="ECO:0000259" key="2">
    <source>
        <dbReference type="Pfam" id="PF13843"/>
    </source>
</evidence>
<dbReference type="OrthoDB" id="5985989at2759"/>
<feature type="region of interest" description="Disordered" evidence="1">
    <location>
        <begin position="426"/>
        <end position="445"/>
    </location>
</feature>
<dbReference type="AlphaFoldDB" id="Q4SV39"/>
<reference evidence="3" key="1">
    <citation type="journal article" date="2004" name="Nature">
        <title>Genome duplication in the teleost fish Tetraodon nigroviridis reveals the early vertebrate proto-karyotype.</title>
        <authorList>
            <person name="Jaillon O."/>
            <person name="Aury J.-M."/>
            <person name="Brunet F."/>
            <person name="Petit J.-L."/>
            <person name="Stange-Thomann N."/>
            <person name="Mauceli E."/>
            <person name="Bouneau L."/>
            <person name="Fischer C."/>
            <person name="Ozouf-Costaz C."/>
            <person name="Bernot A."/>
            <person name="Nicaud S."/>
            <person name="Jaffe D."/>
            <person name="Fisher S."/>
            <person name="Lutfalla G."/>
            <person name="Dossat C."/>
            <person name="Segurens B."/>
            <person name="Dasilva C."/>
            <person name="Salanoubat M."/>
            <person name="Levy M."/>
            <person name="Boudet N."/>
            <person name="Castellano S."/>
            <person name="Anthouard V."/>
            <person name="Jubin C."/>
            <person name="Castelli V."/>
            <person name="Katinka M."/>
            <person name="Vacherie B."/>
            <person name="Biemont C."/>
            <person name="Skalli Z."/>
            <person name="Cattolico L."/>
            <person name="Poulain J."/>
            <person name="De Berardinis V."/>
            <person name="Cruaud C."/>
            <person name="Duprat S."/>
            <person name="Brottier P."/>
            <person name="Coutanceau J.-P."/>
            <person name="Gouzy J."/>
            <person name="Parra G."/>
            <person name="Lardier G."/>
            <person name="Chapple C."/>
            <person name="McKernan K.J."/>
            <person name="McEwan P."/>
            <person name="Bosak S."/>
            <person name="Kellis M."/>
            <person name="Volff J.-N."/>
            <person name="Guigo R."/>
            <person name="Zody M.C."/>
            <person name="Mesirov J."/>
            <person name="Lindblad-Toh K."/>
            <person name="Birren B."/>
            <person name="Nusbaum C."/>
            <person name="Kahn D."/>
            <person name="Robinson-Rechavi M."/>
            <person name="Laudet V."/>
            <person name="Schachter V."/>
            <person name="Quetier F."/>
            <person name="Saurin W."/>
            <person name="Scarpelli C."/>
            <person name="Wincker P."/>
            <person name="Lander E.S."/>
            <person name="Weissenbach J."/>
            <person name="Roest Crollius H."/>
        </authorList>
    </citation>
    <scope>NUCLEOTIDE SEQUENCE [LARGE SCALE GENOMIC DNA]</scope>
</reference>
<feature type="domain" description="PiggyBac transposable element-derived protein" evidence="2">
    <location>
        <begin position="73"/>
        <end position="342"/>
    </location>
</feature>
<feature type="compositionally biased region" description="Low complexity" evidence="1">
    <location>
        <begin position="345"/>
        <end position="361"/>
    </location>
</feature>
<dbReference type="EMBL" id="CAAE01013809">
    <property type="protein sequence ID" value="CAF95493.1"/>
    <property type="molecule type" value="Genomic_DNA"/>
</dbReference>
<sequence length="477" mass="53278">SEGTQHLVLGHDVPLTLFRHFPTTNLKIWSHLRRQAEEAKGRLEDGGAAELCQRSSEAVRLPIQYFRDFRDLHCSQLNPNRALRLDRTELEQFLGTVVYMSIFLFPRSRMYWSGASRVQQVAQVMSRDRWEEIKQFIHFCDNMAPNTDDRLVIDALLPKFQALPQDQMLCVGEQMVPFRDRSAPRRHAPQKPHKWAYKLFVLCDTKGLVHSFDIFTGEVDPAPGQPDIGASGNVVLKLAQVVRADVNHLLYFDSRFASLDLLVALANRGIPALGTVQPQGLRGCSFSADAEMKKKGGGAFEEQQAVVDNVGIRAVKWFHNRGVVVASTFASAQPVSTIERHTPITASTSGPKSTTSGCSSSSSSLANRWLLYRRDCDSLGVPSKKQKDLLAFRASIAQALCMEGKDLRSKRRGRLSRDVDQQFDLKKRRGPAKAVPPPEVRSDAVGHWPLVEGGRQRCKLPNCKGQTVYRCATSICA</sequence>
<dbReference type="PANTHER" id="PTHR47272">
    <property type="entry name" value="DDE_TNP_1_7 DOMAIN-CONTAINING PROTEIN"/>
    <property type="match status" value="1"/>
</dbReference>
<dbReference type="KEGG" id="tng:GSTEN00012178G001"/>
<protein>
    <submittedName>
        <fullName evidence="3">(spotted green pufferfish) hypothetical protein</fullName>
    </submittedName>
</protein>
<evidence type="ECO:0000313" key="3">
    <source>
        <dbReference type="EMBL" id="CAF95493.1"/>
    </source>
</evidence>
<accession>Q4SV39</accession>
<dbReference type="InterPro" id="IPR029526">
    <property type="entry name" value="PGBD"/>
</dbReference>
<feature type="region of interest" description="Disordered" evidence="1">
    <location>
        <begin position="340"/>
        <end position="361"/>
    </location>
</feature>
<comment type="caution">
    <text evidence="3">The sequence shown here is derived from an EMBL/GenBank/DDBJ whole genome shotgun (WGS) entry which is preliminary data.</text>
</comment>